<evidence type="ECO:0000313" key="3">
    <source>
        <dbReference type="EMBL" id="RAJ98137.1"/>
    </source>
</evidence>
<organism evidence="3 4">
    <name type="scientific">Larkinella arboricola</name>
    <dbReference type="NCBI Taxonomy" id="643671"/>
    <lineage>
        <taxon>Bacteria</taxon>
        <taxon>Pseudomonadati</taxon>
        <taxon>Bacteroidota</taxon>
        <taxon>Cytophagia</taxon>
        <taxon>Cytophagales</taxon>
        <taxon>Spirosomataceae</taxon>
        <taxon>Larkinella</taxon>
    </lineage>
</organism>
<dbReference type="Proteomes" id="UP000248790">
    <property type="component" value="Unassembled WGS sequence"/>
</dbReference>
<gene>
    <name evidence="3" type="ORF">LX87_03045</name>
</gene>
<comment type="caution">
    <text evidence="3">The sequence shown here is derived from an EMBL/GenBank/DDBJ whole genome shotgun (WGS) entry which is preliminary data.</text>
</comment>
<dbReference type="PANTHER" id="PTHR37299:SF1">
    <property type="entry name" value="STAGE 0 SPORULATION PROTEIN A HOMOLOG"/>
    <property type="match status" value="1"/>
</dbReference>
<feature type="transmembrane region" description="Helical" evidence="1">
    <location>
        <begin position="22"/>
        <end position="41"/>
    </location>
</feature>
<keyword evidence="1" id="KW-1133">Transmembrane helix</keyword>
<dbReference type="EMBL" id="QLMC01000003">
    <property type="protein sequence ID" value="RAJ98137.1"/>
    <property type="molecule type" value="Genomic_DNA"/>
</dbReference>
<dbReference type="InterPro" id="IPR046947">
    <property type="entry name" value="LytR-like"/>
</dbReference>
<sequence length="298" mass="34094">MWQLLHQPYPCEDPARRRWAKAFWIGLFVGVFLLIFQPFGLNNWQTPYKIVKILGFGGITFLITAFIYLVIPGLLPKHFNNENWTVGREIFWITTLITLIGLANYFYLQWLTGSAIHGPDLAGTLIVTFLIGIFPSAASVVVNYIVQLRKYRESAREIPVRDHPEPSISAAVEQRHLITITAENEKDRLSLPATDLLYIESSDNYSTVVYLKDGQPVKVLLRSSLSRLESQLNLDRDPTTGRNPMVRCHRSYIVNLERVEKVTGNAQGYKLHVYDGMFQIPVARKYNETLVAQLKTLQ</sequence>
<reference evidence="3 4" key="1">
    <citation type="submission" date="2018-06" db="EMBL/GenBank/DDBJ databases">
        <title>Genomic Encyclopedia of Archaeal and Bacterial Type Strains, Phase II (KMG-II): from individual species to whole genera.</title>
        <authorList>
            <person name="Goeker M."/>
        </authorList>
    </citation>
    <scope>NUCLEOTIDE SEQUENCE [LARGE SCALE GENOMIC DNA]</scope>
    <source>
        <strain evidence="3 4">DSM 21851</strain>
    </source>
</reference>
<feature type="transmembrane region" description="Helical" evidence="1">
    <location>
        <begin position="53"/>
        <end position="71"/>
    </location>
</feature>
<protein>
    <submittedName>
        <fullName evidence="3">LytTR family transcriptional regulator</fullName>
    </submittedName>
</protein>
<keyword evidence="1" id="KW-0472">Membrane</keyword>
<feature type="domain" description="HTH LytTR-type" evidence="2">
    <location>
        <begin position="180"/>
        <end position="296"/>
    </location>
</feature>
<name>A0A327WXW2_LARAB</name>
<dbReference type="PROSITE" id="PS50930">
    <property type="entry name" value="HTH_LYTTR"/>
    <property type="match status" value="1"/>
</dbReference>
<keyword evidence="1" id="KW-0812">Transmembrane</keyword>
<dbReference type="AlphaFoldDB" id="A0A327WXW2"/>
<evidence type="ECO:0000259" key="2">
    <source>
        <dbReference type="PROSITE" id="PS50930"/>
    </source>
</evidence>
<dbReference type="SMART" id="SM00850">
    <property type="entry name" value="LytTR"/>
    <property type="match status" value="1"/>
</dbReference>
<feature type="transmembrane region" description="Helical" evidence="1">
    <location>
        <begin position="122"/>
        <end position="146"/>
    </location>
</feature>
<keyword evidence="4" id="KW-1185">Reference proteome</keyword>
<dbReference type="GO" id="GO:0003677">
    <property type="term" value="F:DNA binding"/>
    <property type="evidence" value="ECO:0007669"/>
    <property type="project" value="InterPro"/>
</dbReference>
<dbReference type="PANTHER" id="PTHR37299">
    <property type="entry name" value="TRANSCRIPTIONAL REGULATOR-RELATED"/>
    <property type="match status" value="1"/>
</dbReference>
<dbReference type="GO" id="GO:0000156">
    <property type="term" value="F:phosphorelay response regulator activity"/>
    <property type="evidence" value="ECO:0007669"/>
    <property type="project" value="InterPro"/>
</dbReference>
<accession>A0A327WXW2</accession>
<dbReference type="Gene3D" id="2.40.50.1020">
    <property type="entry name" value="LytTr DNA-binding domain"/>
    <property type="match status" value="1"/>
</dbReference>
<dbReference type="OrthoDB" id="1118393at2"/>
<dbReference type="Pfam" id="PF04397">
    <property type="entry name" value="LytTR"/>
    <property type="match status" value="1"/>
</dbReference>
<evidence type="ECO:0000313" key="4">
    <source>
        <dbReference type="Proteomes" id="UP000248790"/>
    </source>
</evidence>
<evidence type="ECO:0000256" key="1">
    <source>
        <dbReference type="SAM" id="Phobius"/>
    </source>
</evidence>
<dbReference type="RefSeq" id="WP_111629068.1">
    <property type="nucleotide sequence ID" value="NZ_QLMC01000003.1"/>
</dbReference>
<feature type="transmembrane region" description="Helical" evidence="1">
    <location>
        <begin position="91"/>
        <end position="110"/>
    </location>
</feature>
<dbReference type="InterPro" id="IPR007492">
    <property type="entry name" value="LytTR_DNA-bd_dom"/>
</dbReference>
<proteinExistence type="predicted"/>